<keyword evidence="3" id="KW-1185">Reference proteome</keyword>
<accession>A0ABN8MU39</accession>
<feature type="non-terminal residue" evidence="2">
    <location>
        <position position="186"/>
    </location>
</feature>
<protein>
    <submittedName>
        <fullName evidence="2">Uncharacterized protein</fullName>
    </submittedName>
</protein>
<name>A0ABN8MU39_9CNID</name>
<feature type="compositionally biased region" description="Polar residues" evidence="1">
    <location>
        <begin position="175"/>
        <end position="186"/>
    </location>
</feature>
<feature type="compositionally biased region" description="Basic and acidic residues" evidence="1">
    <location>
        <begin position="164"/>
        <end position="173"/>
    </location>
</feature>
<dbReference type="Proteomes" id="UP001159405">
    <property type="component" value="Unassembled WGS sequence"/>
</dbReference>
<gene>
    <name evidence="2" type="ORF">PLOB_00031274</name>
</gene>
<feature type="region of interest" description="Disordered" evidence="1">
    <location>
        <begin position="118"/>
        <end position="186"/>
    </location>
</feature>
<evidence type="ECO:0000313" key="3">
    <source>
        <dbReference type="Proteomes" id="UP001159405"/>
    </source>
</evidence>
<sequence>MDENENDWNDFINGALFTTNTNLLSTTKFSSFIMFGRQTRLPFDVEKFVQQAERRMLQYIDKMATTRNTKQGHKIEDKWLGPYPIEEINLENGTCQLRGRVEQILRRKTNLKDVKIYKPQQLSSGDDQDGLSAAQNEEVETPLSAALLTAVPQKGEATRPPPNCRHEQTRDTAHSPFSTSVQGEAT</sequence>
<evidence type="ECO:0000313" key="2">
    <source>
        <dbReference type="EMBL" id="CAH3035965.1"/>
    </source>
</evidence>
<organism evidence="2 3">
    <name type="scientific">Porites lobata</name>
    <dbReference type="NCBI Taxonomy" id="104759"/>
    <lineage>
        <taxon>Eukaryota</taxon>
        <taxon>Metazoa</taxon>
        <taxon>Cnidaria</taxon>
        <taxon>Anthozoa</taxon>
        <taxon>Hexacorallia</taxon>
        <taxon>Scleractinia</taxon>
        <taxon>Fungiina</taxon>
        <taxon>Poritidae</taxon>
        <taxon>Porites</taxon>
    </lineage>
</organism>
<reference evidence="2 3" key="1">
    <citation type="submission" date="2022-05" db="EMBL/GenBank/DDBJ databases">
        <authorList>
            <consortium name="Genoscope - CEA"/>
            <person name="William W."/>
        </authorList>
    </citation>
    <scope>NUCLEOTIDE SEQUENCE [LARGE SCALE GENOMIC DNA]</scope>
</reference>
<dbReference type="EMBL" id="CALNXK010000004">
    <property type="protein sequence ID" value="CAH3035965.1"/>
    <property type="molecule type" value="Genomic_DNA"/>
</dbReference>
<evidence type="ECO:0000256" key="1">
    <source>
        <dbReference type="SAM" id="MobiDB-lite"/>
    </source>
</evidence>
<proteinExistence type="predicted"/>
<comment type="caution">
    <text evidence="2">The sequence shown here is derived from an EMBL/GenBank/DDBJ whole genome shotgun (WGS) entry which is preliminary data.</text>
</comment>